<gene>
    <name evidence="2" type="ORF">OBRU01_12652</name>
</gene>
<comment type="caution">
    <text evidence="2">The sequence shown here is derived from an EMBL/GenBank/DDBJ whole genome shotgun (WGS) entry which is preliminary data.</text>
</comment>
<dbReference type="EMBL" id="JTDY01003253">
    <property type="protein sequence ID" value="KOB69872.1"/>
    <property type="molecule type" value="Genomic_DNA"/>
</dbReference>
<dbReference type="AlphaFoldDB" id="A0A0L7L320"/>
<accession>A0A0L7L320</accession>
<protein>
    <submittedName>
        <fullName evidence="2">Uncharacterized protein</fullName>
    </submittedName>
</protein>
<feature type="compositionally biased region" description="Basic residues" evidence="1">
    <location>
        <begin position="12"/>
        <end position="22"/>
    </location>
</feature>
<proteinExistence type="predicted"/>
<name>A0A0L7L320_OPEBR</name>
<evidence type="ECO:0000313" key="3">
    <source>
        <dbReference type="Proteomes" id="UP000037510"/>
    </source>
</evidence>
<evidence type="ECO:0000313" key="2">
    <source>
        <dbReference type="EMBL" id="KOB69872.1"/>
    </source>
</evidence>
<sequence>MYLHVQSEITATKKRDKPRGQGKHPFNANYSRLVLLLPEGGYVQGAAGFTMIDGRDVLKLEVCTDNSVYPSAEVLVPLIQSPNEEGSEIHTDVLQAYDCLLENGFLHKEK</sequence>
<reference evidence="2 3" key="1">
    <citation type="journal article" date="2015" name="Genome Biol. Evol.">
        <title>The genome of winter moth (Operophtera brumata) provides a genomic perspective on sexual dimorphism and phenology.</title>
        <authorList>
            <person name="Derks M.F."/>
            <person name="Smit S."/>
            <person name="Salis L."/>
            <person name="Schijlen E."/>
            <person name="Bossers A."/>
            <person name="Mateman C."/>
            <person name="Pijl A.S."/>
            <person name="de Ridder D."/>
            <person name="Groenen M.A."/>
            <person name="Visser M.E."/>
            <person name="Megens H.J."/>
        </authorList>
    </citation>
    <scope>NUCLEOTIDE SEQUENCE [LARGE SCALE GENOMIC DNA]</scope>
    <source>
        <strain evidence="2">WM2013NL</strain>
        <tissue evidence="2">Head and thorax</tissue>
    </source>
</reference>
<evidence type="ECO:0000256" key="1">
    <source>
        <dbReference type="SAM" id="MobiDB-lite"/>
    </source>
</evidence>
<keyword evidence="3" id="KW-1185">Reference proteome</keyword>
<feature type="region of interest" description="Disordered" evidence="1">
    <location>
        <begin position="1"/>
        <end position="24"/>
    </location>
</feature>
<dbReference type="Proteomes" id="UP000037510">
    <property type="component" value="Unassembled WGS sequence"/>
</dbReference>
<organism evidence="2 3">
    <name type="scientific">Operophtera brumata</name>
    <name type="common">Winter moth</name>
    <name type="synonym">Phalaena brumata</name>
    <dbReference type="NCBI Taxonomy" id="104452"/>
    <lineage>
        <taxon>Eukaryota</taxon>
        <taxon>Metazoa</taxon>
        <taxon>Ecdysozoa</taxon>
        <taxon>Arthropoda</taxon>
        <taxon>Hexapoda</taxon>
        <taxon>Insecta</taxon>
        <taxon>Pterygota</taxon>
        <taxon>Neoptera</taxon>
        <taxon>Endopterygota</taxon>
        <taxon>Lepidoptera</taxon>
        <taxon>Glossata</taxon>
        <taxon>Ditrysia</taxon>
        <taxon>Geometroidea</taxon>
        <taxon>Geometridae</taxon>
        <taxon>Larentiinae</taxon>
        <taxon>Operophtera</taxon>
    </lineage>
</organism>